<keyword evidence="3" id="KW-1185">Reference proteome</keyword>
<keyword evidence="1" id="KW-0472">Membrane</keyword>
<dbReference type="EMBL" id="CATIWC010000875">
    <property type="protein sequence ID" value="CAI8583622.1"/>
    <property type="molecule type" value="Genomic_DNA"/>
</dbReference>
<dbReference type="Proteomes" id="UP001157006">
    <property type="component" value="Unassembled WGS sequence"/>
</dbReference>
<sequence>MVFVGARCGASRKSIASQVCGGGVVHGRVRRRCVYSRLDDGGDDSCEGCRCMGSDGSFTVGYCIAVEARFFRFLYACNFFCFFILFHLFHVQQTDTKQNTQKRSNEKQRWNLSMLSHVRIRRWLDRGLHGGRD</sequence>
<proteinExistence type="predicted"/>
<gene>
    <name evidence="2" type="ORF">VFH_U035840</name>
</gene>
<keyword evidence="1" id="KW-0812">Transmembrane</keyword>
<evidence type="ECO:0000313" key="3">
    <source>
        <dbReference type="Proteomes" id="UP001157006"/>
    </source>
</evidence>
<reference evidence="2 3" key="1">
    <citation type="submission" date="2023-01" db="EMBL/GenBank/DDBJ databases">
        <authorList>
            <person name="Kreplak J."/>
        </authorList>
    </citation>
    <scope>NUCLEOTIDE SEQUENCE [LARGE SCALE GENOMIC DNA]</scope>
</reference>
<organism evidence="2 3">
    <name type="scientific">Vicia faba</name>
    <name type="common">Broad bean</name>
    <name type="synonym">Faba vulgaris</name>
    <dbReference type="NCBI Taxonomy" id="3906"/>
    <lineage>
        <taxon>Eukaryota</taxon>
        <taxon>Viridiplantae</taxon>
        <taxon>Streptophyta</taxon>
        <taxon>Embryophyta</taxon>
        <taxon>Tracheophyta</taxon>
        <taxon>Spermatophyta</taxon>
        <taxon>Magnoliopsida</taxon>
        <taxon>eudicotyledons</taxon>
        <taxon>Gunneridae</taxon>
        <taxon>Pentapetalae</taxon>
        <taxon>rosids</taxon>
        <taxon>fabids</taxon>
        <taxon>Fabales</taxon>
        <taxon>Fabaceae</taxon>
        <taxon>Papilionoideae</taxon>
        <taxon>50 kb inversion clade</taxon>
        <taxon>NPAAA clade</taxon>
        <taxon>Hologalegina</taxon>
        <taxon>IRL clade</taxon>
        <taxon>Fabeae</taxon>
        <taxon>Vicia</taxon>
    </lineage>
</organism>
<keyword evidence="1" id="KW-1133">Transmembrane helix</keyword>
<evidence type="ECO:0008006" key="4">
    <source>
        <dbReference type="Google" id="ProtNLM"/>
    </source>
</evidence>
<protein>
    <recommendedName>
        <fullName evidence="4">Transmembrane protein</fullName>
    </recommendedName>
</protein>
<evidence type="ECO:0000313" key="2">
    <source>
        <dbReference type="EMBL" id="CAI8583622.1"/>
    </source>
</evidence>
<evidence type="ECO:0000256" key="1">
    <source>
        <dbReference type="SAM" id="Phobius"/>
    </source>
</evidence>
<feature type="transmembrane region" description="Helical" evidence="1">
    <location>
        <begin position="73"/>
        <end position="91"/>
    </location>
</feature>
<name>A0AAV0YHQ5_VICFA</name>
<comment type="caution">
    <text evidence="2">The sequence shown here is derived from an EMBL/GenBank/DDBJ whole genome shotgun (WGS) entry which is preliminary data.</text>
</comment>
<accession>A0AAV0YHQ5</accession>
<dbReference type="AlphaFoldDB" id="A0AAV0YHQ5"/>